<feature type="region of interest" description="Disordered" evidence="1">
    <location>
        <begin position="1"/>
        <end position="44"/>
    </location>
</feature>
<feature type="compositionally biased region" description="Basic and acidic residues" evidence="1">
    <location>
        <begin position="8"/>
        <end position="18"/>
    </location>
</feature>
<dbReference type="Proteomes" id="UP001152795">
    <property type="component" value="Unassembled WGS sequence"/>
</dbReference>
<protein>
    <submittedName>
        <fullName evidence="2">Uncharacterized protein</fullName>
    </submittedName>
</protein>
<proteinExistence type="predicted"/>
<evidence type="ECO:0000256" key="1">
    <source>
        <dbReference type="SAM" id="MobiDB-lite"/>
    </source>
</evidence>
<dbReference type="EMBL" id="CACRXK020003312">
    <property type="protein sequence ID" value="CAB3998265.1"/>
    <property type="molecule type" value="Genomic_DNA"/>
</dbReference>
<comment type="caution">
    <text evidence="2">The sequence shown here is derived from an EMBL/GenBank/DDBJ whole genome shotgun (WGS) entry which is preliminary data.</text>
</comment>
<organism evidence="2 3">
    <name type="scientific">Paramuricea clavata</name>
    <name type="common">Red gorgonian</name>
    <name type="synonym">Violescent sea-whip</name>
    <dbReference type="NCBI Taxonomy" id="317549"/>
    <lineage>
        <taxon>Eukaryota</taxon>
        <taxon>Metazoa</taxon>
        <taxon>Cnidaria</taxon>
        <taxon>Anthozoa</taxon>
        <taxon>Octocorallia</taxon>
        <taxon>Malacalcyonacea</taxon>
        <taxon>Plexauridae</taxon>
        <taxon>Paramuricea</taxon>
    </lineage>
</organism>
<reference evidence="2" key="1">
    <citation type="submission" date="2020-04" db="EMBL/GenBank/DDBJ databases">
        <authorList>
            <person name="Alioto T."/>
            <person name="Alioto T."/>
            <person name="Gomez Garrido J."/>
        </authorList>
    </citation>
    <scope>NUCLEOTIDE SEQUENCE</scope>
    <source>
        <strain evidence="2">A484AB</strain>
    </source>
</reference>
<sequence length="250" mass="27453">MLVNNDVGVKDDDAGKEDGGEDCNAPPTQSTINLDESTLENNKGSMYQSFSEAETDNEMTQNPKDSTVQELNAELNELSQQSVFEPKISEFEDEVKIKLASLRTDFGLPPNSNLWQTMTAVEAQRLTAENANLKQKLCLAEQQNQAQSQEILILKEEKASLLTSLRLCCGDNALKVETKTDKPTMQNAPAEIAIHCGTNDLRIKEPKAIAESLIKLAKVVQMESTKVSISELITRADADLKAKAKATNKP</sequence>
<feature type="compositionally biased region" description="Polar residues" evidence="1">
    <location>
        <begin position="26"/>
        <end position="44"/>
    </location>
</feature>
<name>A0A7D9I6D5_PARCT</name>
<accession>A0A7D9I6D5</accession>
<keyword evidence="3" id="KW-1185">Reference proteome</keyword>
<evidence type="ECO:0000313" key="2">
    <source>
        <dbReference type="EMBL" id="CAB3998265.1"/>
    </source>
</evidence>
<evidence type="ECO:0000313" key="3">
    <source>
        <dbReference type="Proteomes" id="UP001152795"/>
    </source>
</evidence>
<gene>
    <name evidence="2" type="ORF">PACLA_8A037226</name>
</gene>
<dbReference type="AlphaFoldDB" id="A0A7D9I6D5"/>